<dbReference type="RefSeq" id="WP_215759571.1">
    <property type="nucleotide sequence ID" value="NZ_JAHKBE010000014.1"/>
</dbReference>
<dbReference type="PANTHER" id="PTHR22916">
    <property type="entry name" value="GLYCOSYLTRANSFERASE"/>
    <property type="match status" value="1"/>
</dbReference>
<protein>
    <submittedName>
        <fullName evidence="4">Glycosyltransferase family 2 protein</fullName>
        <ecNumber evidence="4">2.4.-.-</ecNumber>
    </submittedName>
</protein>
<dbReference type="Pfam" id="PF00535">
    <property type="entry name" value="Glycos_transf_2"/>
    <property type="match status" value="1"/>
</dbReference>
<dbReference type="Gene3D" id="3.90.550.10">
    <property type="entry name" value="Spore Coat Polysaccharide Biosynthesis Protein SpsA, Chain A"/>
    <property type="match status" value="1"/>
</dbReference>
<dbReference type="PANTHER" id="PTHR22916:SF51">
    <property type="entry name" value="GLYCOSYLTRANSFERASE EPSH-RELATED"/>
    <property type="match status" value="1"/>
</dbReference>
<evidence type="ECO:0000313" key="5">
    <source>
        <dbReference type="Proteomes" id="UP001487296"/>
    </source>
</evidence>
<dbReference type="GO" id="GO:0016757">
    <property type="term" value="F:glycosyltransferase activity"/>
    <property type="evidence" value="ECO:0007669"/>
    <property type="project" value="UniProtKB-KW"/>
</dbReference>
<dbReference type="SUPFAM" id="SSF53448">
    <property type="entry name" value="Nucleotide-diphospho-sugar transferases"/>
    <property type="match status" value="1"/>
</dbReference>
<keyword evidence="1 4" id="KW-0328">Glycosyltransferase</keyword>
<organism evidence="4 5">
    <name type="scientific">Hallella faecis</name>
    <dbReference type="NCBI Taxonomy" id="2841596"/>
    <lineage>
        <taxon>Bacteria</taxon>
        <taxon>Pseudomonadati</taxon>
        <taxon>Bacteroidota</taxon>
        <taxon>Bacteroidia</taxon>
        <taxon>Bacteroidales</taxon>
        <taxon>Prevotellaceae</taxon>
        <taxon>Hallella</taxon>
    </lineage>
</organism>
<keyword evidence="2 4" id="KW-0808">Transferase</keyword>
<dbReference type="CDD" id="cd00761">
    <property type="entry name" value="Glyco_tranf_GTA_type"/>
    <property type="match status" value="1"/>
</dbReference>
<evidence type="ECO:0000256" key="1">
    <source>
        <dbReference type="ARBA" id="ARBA00022676"/>
    </source>
</evidence>
<gene>
    <name evidence="4" type="ORF">AAAT34_00380</name>
</gene>
<sequence length="306" mass="36132">MEISVIIPVYNKVDYIDRCLESILTQDFSDFEIVAVDDGSTDGSATKLDTLAQHDDRVRVFHQPNGGVTAARRHGVAEARGRYIMFADADDMLTPHAMAALHEAMVTSGADEVIGTFTNQYHAHCDSGRRGWHNSDELIGALLSIKNTFCVLWGILFKRQLLEGCLNAPREIIEREDSLMQIKCLMKEPKVWFIADEVYWHEEDVPNTRVEDLRMIRIYDDEMRRTLQPKWQVMEPWFLLNQIKVYENFLYKRQFHVLNRYYRPLRQQVDSRVPWLHRLFLALPPRLAYYPLRWFKDRMRKRAQRQ</sequence>
<dbReference type="EC" id="2.4.-.-" evidence="4"/>
<dbReference type="InterPro" id="IPR001173">
    <property type="entry name" value="Glyco_trans_2-like"/>
</dbReference>
<evidence type="ECO:0000256" key="2">
    <source>
        <dbReference type="ARBA" id="ARBA00022679"/>
    </source>
</evidence>
<dbReference type="InterPro" id="IPR029044">
    <property type="entry name" value="Nucleotide-diphossugar_trans"/>
</dbReference>
<name>A0ABV1FM68_9BACT</name>
<dbReference type="Proteomes" id="UP001487296">
    <property type="component" value="Unassembled WGS sequence"/>
</dbReference>
<reference evidence="4 5" key="1">
    <citation type="submission" date="2024-04" db="EMBL/GenBank/DDBJ databases">
        <title>Human intestinal bacterial collection.</title>
        <authorList>
            <person name="Pauvert C."/>
            <person name="Hitch T.C.A."/>
            <person name="Clavel T."/>
        </authorList>
    </citation>
    <scope>NUCLEOTIDE SEQUENCE [LARGE SCALE GENOMIC DNA]</scope>
    <source>
        <strain evidence="4 5">CLA-AA-H145</strain>
    </source>
</reference>
<evidence type="ECO:0000313" key="4">
    <source>
        <dbReference type="EMBL" id="MEQ2485506.1"/>
    </source>
</evidence>
<accession>A0ABV1FM68</accession>
<comment type="caution">
    <text evidence="4">The sequence shown here is derived from an EMBL/GenBank/DDBJ whole genome shotgun (WGS) entry which is preliminary data.</text>
</comment>
<evidence type="ECO:0000259" key="3">
    <source>
        <dbReference type="Pfam" id="PF00535"/>
    </source>
</evidence>
<keyword evidence="5" id="KW-1185">Reference proteome</keyword>
<feature type="domain" description="Glycosyltransferase 2-like" evidence="3">
    <location>
        <begin position="4"/>
        <end position="162"/>
    </location>
</feature>
<proteinExistence type="predicted"/>
<dbReference type="EMBL" id="JBBNFP010000001">
    <property type="protein sequence ID" value="MEQ2485506.1"/>
    <property type="molecule type" value="Genomic_DNA"/>
</dbReference>